<evidence type="ECO:0000313" key="2">
    <source>
        <dbReference type="Proteomes" id="UP000265520"/>
    </source>
</evidence>
<proteinExistence type="predicted"/>
<dbReference type="EMBL" id="LXQA011065763">
    <property type="protein sequence ID" value="MCI83383.1"/>
    <property type="molecule type" value="Genomic_DNA"/>
</dbReference>
<accession>A0A392V7I2</accession>
<reference evidence="1 2" key="1">
    <citation type="journal article" date="2018" name="Front. Plant Sci.">
        <title>Red Clover (Trifolium pratense) and Zigzag Clover (T. medium) - A Picture of Genomic Similarities and Differences.</title>
        <authorList>
            <person name="Dluhosova J."/>
            <person name="Istvanek J."/>
            <person name="Nedelnik J."/>
            <person name="Repkova J."/>
        </authorList>
    </citation>
    <scope>NUCLEOTIDE SEQUENCE [LARGE SCALE GENOMIC DNA]</scope>
    <source>
        <strain evidence="2">cv. 10/8</strain>
        <tissue evidence="1">Leaf</tissue>
    </source>
</reference>
<protein>
    <submittedName>
        <fullName evidence="1">Uncharacterized protein</fullName>
    </submittedName>
</protein>
<name>A0A392V7I2_9FABA</name>
<comment type="caution">
    <text evidence="1">The sequence shown here is derived from an EMBL/GenBank/DDBJ whole genome shotgun (WGS) entry which is preliminary data.</text>
</comment>
<feature type="non-terminal residue" evidence="1">
    <location>
        <position position="13"/>
    </location>
</feature>
<dbReference type="Proteomes" id="UP000265520">
    <property type="component" value="Unassembled WGS sequence"/>
</dbReference>
<evidence type="ECO:0000313" key="1">
    <source>
        <dbReference type="EMBL" id="MCI83383.1"/>
    </source>
</evidence>
<keyword evidence="2" id="KW-1185">Reference proteome</keyword>
<sequence length="13" mass="1392">MATRSSTGRALLQ</sequence>
<organism evidence="1 2">
    <name type="scientific">Trifolium medium</name>
    <dbReference type="NCBI Taxonomy" id="97028"/>
    <lineage>
        <taxon>Eukaryota</taxon>
        <taxon>Viridiplantae</taxon>
        <taxon>Streptophyta</taxon>
        <taxon>Embryophyta</taxon>
        <taxon>Tracheophyta</taxon>
        <taxon>Spermatophyta</taxon>
        <taxon>Magnoliopsida</taxon>
        <taxon>eudicotyledons</taxon>
        <taxon>Gunneridae</taxon>
        <taxon>Pentapetalae</taxon>
        <taxon>rosids</taxon>
        <taxon>fabids</taxon>
        <taxon>Fabales</taxon>
        <taxon>Fabaceae</taxon>
        <taxon>Papilionoideae</taxon>
        <taxon>50 kb inversion clade</taxon>
        <taxon>NPAAA clade</taxon>
        <taxon>Hologalegina</taxon>
        <taxon>IRL clade</taxon>
        <taxon>Trifolieae</taxon>
        <taxon>Trifolium</taxon>
    </lineage>
</organism>